<feature type="chain" id="PRO_5005893264" evidence="2">
    <location>
        <begin position="22"/>
        <end position="745"/>
    </location>
</feature>
<dbReference type="PANTHER" id="PTHR47327">
    <property type="entry name" value="FI18240P1-RELATED"/>
    <property type="match status" value="1"/>
</dbReference>
<dbReference type="PROSITE" id="PS50948">
    <property type="entry name" value="PAN"/>
    <property type="match status" value="4"/>
</dbReference>
<dbReference type="InterPro" id="IPR055355">
    <property type="entry name" value="ZP-C"/>
</dbReference>
<accession>A0A0N5AMT9</accession>
<evidence type="ECO:0000259" key="3">
    <source>
        <dbReference type="PROSITE" id="PS50948"/>
    </source>
</evidence>
<keyword evidence="1" id="KW-0472">Membrane</keyword>
<dbReference type="GO" id="GO:0009653">
    <property type="term" value="P:anatomical structure morphogenesis"/>
    <property type="evidence" value="ECO:0007669"/>
    <property type="project" value="TreeGrafter"/>
</dbReference>
<name>A0A0N5AMT9_9BILA</name>
<dbReference type="PROSITE" id="PS51034">
    <property type="entry name" value="ZP_2"/>
    <property type="match status" value="1"/>
</dbReference>
<dbReference type="InterPro" id="IPR003609">
    <property type="entry name" value="Pan_app"/>
</dbReference>
<feature type="domain" description="Apple" evidence="3">
    <location>
        <begin position="25"/>
        <end position="116"/>
    </location>
</feature>
<feature type="domain" description="Apple" evidence="3">
    <location>
        <begin position="216"/>
        <end position="300"/>
    </location>
</feature>
<proteinExistence type="predicted"/>
<dbReference type="STRING" id="451379.A0A0N5AMT9"/>
<keyword evidence="1" id="KW-1133">Transmembrane helix</keyword>
<dbReference type="SMART" id="SM00241">
    <property type="entry name" value="ZP"/>
    <property type="match status" value="1"/>
</dbReference>
<keyword evidence="2" id="KW-0732">Signal</keyword>
<feature type="domain" description="Apple" evidence="3">
    <location>
        <begin position="126"/>
        <end position="209"/>
    </location>
</feature>
<evidence type="ECO:0000313" key="6">
    <source>
        <dbReference type="WBParaSite" id="SMUV_0000590701-mRNA-1"/>
    </source>
</evidence>
<reference evidence="6" key="1">
    <citation type="submission" date="2017-02" db="UniProtKB">
        <authorList>
            <consortium name="WormBaseParasite"/>
        </authorList>
    </citation>
    <scope>IDENTIFICATION</scope>
</reference>
<sequence length="745" mass="82871">MNSALIFRLLLLCILLLLVNGKFECDNHETTAFVRITRARLDGVPVVVSTAGHDLTCAQYCRNNIEPTTGAQRACASFNFDGRETCYFFDDAASPAGNSKLASNPASNNFYYEKTCLPGVTAHEACTYRSFSFERMRKTLLERFVKKSMQVESREQCLSACLKENEFVCRSVNYHYDTFLCELSTEDRRTKPNHLRQSEDAVDYYDNNCLNRHNRCGESGGNLVFVKTTNFEIHYYDHTQSVEAQESFCLQKCLDSLNTFCRSVEFSPTEKNCIVSDEDTFSRADQQGHVQGKDYYEPVCVSADLSSSTCRQQAAFERYIGSEIDAKPIASAQGVTISDCISLCFQNLNCKSINYDRTQTTCYVYSVGRQEAKVKSSLTTDYYEFNCESQFGGMALCTNDGIRFIVNTKEPYTGAIYAAERFSTCSQVVENAKQISITFPPPTVSTDCGTVIKDGKLEALVVVSLDGVLPHQVTTEWDRFYRVSCDISTEKMMTEGSVVVTTIYDAGEAQTQVLEMGTPPPVTAALSFLDMNDEPLGKASIGDSIQLVVTSEQAGPHNMKLTECTATRVGGRGDTVPFTIIQDGCPRYPALVGPVEQDFEKNRLKCDMKAFRLDGSYDIEIVCQVMFCAGPKGCPPSTCLDSQSNEVFISNGRKKRSADVNQTEETLSAIIRVLAKGETDYDDNMNETYHFSVFSTFAEDLDLVCMSEVWFVSSIVSVSLVCLILSALIVIWGCSSLNKNIKLPL</sequence>
<dbReference type="Proteomes" id="UP000046393">
    <property type="component" value="Unplaced"/>
</dbReference>
<feature type="domain" description="Apple" evidence="3">
    <location>
        <begin position="310"/>
        <end position="387"/>
    </location>
</feature>
<feature type="transmembrane region" description="Helical" evidence="1">
    <location>
        <begin position="709"/>
        <end position="732"/>
    </location>
</feature>
<dbReference type="Pfam" id="PF00024">
    <property type="entry name" value="PAN_1"/>
    <property type="match status" value="4"/>
</dbReference>
<feature type="domain" description="ZP" evidence="4">
    <location>
        <begin position="396"/>
        <end position="646"/>
    </location>
</feature>
<keyword evidence="5" id="KW-1185">Reference proteome</keyword>
<dbReference type="Pfam" id="PF00100">
    <property type="entry name" value="Zona_pellucida"/>
    <property type="match status" value="1"/>
</dbReference>
<dbReference type="SMART" id="SM00473">
    <property type="entry name" value="PAN_AP"/>
    <property type="match status" value="4"/>
</dbReference>
<dbReference type="InterPro" id="IPR052774">
    <property type="entry name" value="Celegans_DevNeuronal_Protein"/>
</dbReference>
<evidence type="ECO:0000256" key="2">
    <source>
        <dbReference type="SAM" id="SignalP"/>
    </source>
</evidence>
<evidence type="ECO:0000259" key="4">
    <source>
        <dbReference type="PROSITE" id="PS51034"/>
    </source>
</evidence>
<evidence type="ECO:0000313" key="5">
    <source>
        <dbReference type="Proteomes" id="UP000046393"/>
    </source>
</evidence>
<dbReference type="CDD" id="cd01099">
    <property type="entry name" value="PAN_AP_HGF"/>
    <property type="match status" value="2"/>
</dbReference>
<dbReference type="Gene3D" id="3.50.4.10">
    <property type="entry name" value="Hepatocyte Growth Factor"/>
    <property type="match status" value="3"/>
</dbReference>
<protein>
    <submittedName>
        <fullName evidence="6">PAN domain protein</fullName>
    </submittedName>
</protein>
<dbReference type="PANTHER" id="PTHR47327:SF3">
    <property type="entry name" value="PAN DOMAIN PROTEIN"/>
    <property type="match status" value="1"/>
</dbReference>
<evidence type="ECO:0000256" key="1">
    <source>
        <dbReference type="SAM" id="Phobius"/>
    </source>
</evidence>
<keyword evidence="1" id="KW-0812">Transmembrane</keyword>
<dbReference type="SUPFAM" id="SSF57414">
    <property type="entry name" value="Hairpin loop containing domain-like"/>
    <property type="match status" value="3"/>
</dbReference>
<organism evidence="5 6">
    <name type="scientific">Syphacia muris</name>
    <dbReference type="NCBI Taxonomy" id="451379"/>
    <lineage>
        <taxon>Eukaryota</taxon>
        <taxon>Metazoa</taxon>
        <taxon>Ecdysozoa</taxon>
        <taxon>Nematoda</taxon>
        <taxon>Chromadorea</taxon>
        <taxon>Rhabditida</taxon>
        <taxon>Spirurina</taxon>
        <taxon>Oxyuridomorpha</taxon>
        <taxon>Oxyuroidea</taxon>
        <taxon>Oxyuridae</taxon>
        <taxon>Syphacia</taxon>
    </lineage>
</organism>
<dbReference type="InterPro" id="IPR001507">
    <property type="entry name" value="ZP_dom"/>
</dbReference>
<feature type="signal peptide" evidence="2">
    <location>
        <begin position="1"/>
        <end position="21"/>
    </location>
</feature>
<dbReference type="AlphaFoldDB" id="A0A0N5AMT9"/>
<dbReference type="WBParaSite" id="SMUV_0000590701-mRNA-1">
    <property type="protein sequence ID" value="SMUV_0000590701-mRNA-1"/>
    <property type="gene ID" value="SMUV_0000590701"/>
</dbReference>